<reference evidence="2" key="1">
    <citation type="submission" date="2013-08" db="EMBL/GenBank/DDBJ databases">
        <authorList>
            <person name="Mendez C."/>
            <person name="Richter M."/>
            <person name="Ferrer M."/>
            <person name="Sanchez J."/>
        </authorList>
    </citation>
    <scope>NUCLEOTIDE SEQUENCE</scope>
</reference>
<dbReference type="PANTHER" id="PTHR32154:SF0">
    <property type="entry name" value="PYRUVATE-FLAVODOXIN OXIDOREDUCTASE-RELATED"/>
    <property type="match status" value="1"/>
</dbReference>
<dbReference type="SUPFAM" id="SSF52922">
    <property type="entry name" value="TK C-terminal domain-like"/>
    <property type="match status" value="1"/>
</dbReference>
<dbReference type="EMBL" id="AUZY01008879">
    <property type="protein sequence ID" value="EQD44535.1"/>
    <property type="molecule type" value="Genomic_DNA"/>
</dbReference>
<proteinExistence type="predicted"/>
<evidence type="ECO:0000313" key="2">
    <source>
        <dbReference type="EMBL" id="EQD44535.1"/>
    </source>
</evidence>
<comment type="caution">
    <text evidence="2">The sequence shown here is derived from an EMBL/GenBank/DDBJ whole genome shotgun (WGS) entry which is preliminary data.</text>
</comment>
<organism evidence="2">
    <name type="scientific">mine drainage metagenome</name>
    <dbReference type="NCBI Taxonomy" id="410659"/>
    <lineage>
        <taxon>unclassified sequences</taxon>
        <taxon>metagenomes</taxon>
        <taxon>ecological metagenomes</taxon>
    </lineage>
</organism>
<keyword evidence="2" id="KW-0670">Pyruvate</keyword>
<evidence type="ECO:0000259" key="1">
    <source>
        <dbReference type="Pfam" id="PF17147"/>
    </source>
</evidence>
<feature type="non-terminal residue" evidence="2">
    <location>
        <position position="1"/>
    </location>
</feature>
<sequence>SHTFEPVDVPDPATVDRFLPLKDARAILRPGVVSRLGSFTGPDHYVEFRHQVAEAMDRVLPKLEEVESEYARQVGRVLGGPLVGYRTEDADAVLLTLGTTSTTARGVVDDLRASGRKVGMAKLRVFRPFPVEAVRQLARSVSRLGVLDRSFTFGALGPAASEVCSSLYGVPSPPSLSSF</sequence>
<dbReference type="PANTHER" id="PTHR32154">
    <property type="entry name" value="PYRUVATE-FLAVODOXIN OXIDOREDUCTASE-RELATED"/>
    <property type="match status" value="1"/>
</dbReference>
<dbReference type="GO" id="GO:0006979">
    <property type="term" value="P:response to oxidative stress"/>
    <property type="evidence" value="ECO:0007669"/>
    <property type="project" value="TreeGrafter"/>
</dbReference>
<feature type="domain" description="Pyruvate:ferredoxin oxidoreductase core" evidence="1">
    <location>
        <begin position="90"/>
        <end position="170"/>
    </location>
</feature>
<dbReference type="Gene3D" id="3.40.50.920">
    <property type="match status" value="1"/>
</dbReference>
<feature type="non-terminal residue" evidence="2">
    <location>
        <position position="179"/>
    </location>
</feature>
<name>T1AR66_9ZZZZ</name>
<reference evidence="2" key="2">
    <citation type="journal article" date="2014" name="ISME J.">
        <title>Microbial stratification in low pH oxic and suboxic macroscopic growths along an acid mine drainage.</title>
        <authorList>
            <person name="Mendez-Garcia C."/>
            <person name="Mesa V."/>
            <person name="Sprenger R.R."/>
            <person name="Richter M."/>
            <person name="Diez M.S."/>
            <person name="Solano J."/>
            <person name="Bargiela R."/>
            <person name="Golyshina O.V."/>
            <person name="Manteca A."/>
            <person name="Ramos J.L."/>
            <person name="Gallego J.R."/>
            <person name="Llorente I."/>
            <person name="Martins Dos Santos V.A."/>
            <person name="Jensen O.N."/>
            <person name="Pelaez A.I."/>
            <person name="Sanchez J."/>
            <person name="Ferrer M."/>
        </authorList>
    </citation>
    <scope>NUCLEOTIDE SEQUENCE</scope>
</reference>
<accession>T1AR66</accession>
<dbReference type="InterPro" id="IPR050722">
    <property type="entry name" value="Pyruvate:ferred/Flavod_OxRd"/>
</dbReference>
<dbReference type="AlphaFoldDB" id="T1AR66"/>
<protein>
    <submittedName>
        <fullName evidence="2">Pyruvate flavodoxin/ferredoxin oxidoreductase domain-containing protein</fullName>
    </submittedName>
</protein>
<dbReference type="Pfam" id="PF17147">
    <property type="entry name" value="PFOR_II"/>
    <property type="match status" value="1"/>
</dbReference>
<dbReference type="Gene3D" id="3.40.50.970">
    <property type="match status" value="1"/>
</dbReference>
<dbReference type="InterPro" id="IPR033412">
    <property type="entry name" value="PFOR_II"/>
</dbReference>
<gene>
    <name evidence="2" type="ORF">B1B_13487</name>
</gene>
<dbReference type="InterPro" id="IPR009014">
    <property type="entry name" value="Transketo_C/PFOR_II"/>
</dbReference>